<dbReference type="PATRIC" id="fig|1284240.4.peg.2269"/>
<reference evidence="2 3" key="1">
    <citation type="journal article" date="2013" name="Genome Announc.">
        <title>Draft Genome Sequence of Amycolatopsis decaplanina Strain DSM 44594T.</title>
        <authorList>
            <person name="Kaur N."/>
            <person name="Kumar S."/>
            <person name="Bala M."/>
            <person name="Raghava G.P."/>
            <person name="Mayilraj S."/>
        </authorList>
    </citation>
    <scope>NUCLEOTIDE SEQUENCE [LARGE SCALE GENOMIC DNA]</scope>
    <source>
        <strain evidence="2 3">DSM 44594</strain>
    </source>
</reference>
<name>M2ZMU2_9PSEU</name>
<evidence type="ECO:0000313" key="3">
    <source>
        <dbReference type="Proteomes" id="UP000054226"/>
    </source>
</evidence>
<organism evidence="2 3">
    <name type="scientific">Amycolatopsis decaplanina DSM 44594</name>
    <dbReference type="NCBI Taxonomy" id="1284240"/>
    <lineage>
        <taxon>Bacteria</taxon>
        <taxon>Bacillati</taxon>
        <taxon>Actinomycetota</taxon>
        <taxon>Actinomycetes</taxon>
        <taxon>Pseudonocardiales</taxon>
        <taxon>Pseudonocardiaceae</taxon>
        <taxon>Amycolatopsis</taxon>
    </lineage>
</organism>
<protein>
    <submittedName>
        <fullName evidence="2">Uncharacterized protein</fullName>
    </submittedName>
</protein>
<feature type="compositionally biased region" description="Low complexity" evidence="1">
    <location>
        <begin position="80"/>
        <end position="105"/>
    </location>
</feature>
<dbReference type="Proteomes" id="UP000054226">
    <property type="component" value="Unassembled WGS sequence"/>
</dbReference>
<proteinExistence type="predicted"/>
<dbReference type="OrthoDB" id="3629679at2"/>
<dbReference type="RefSeq" id="WP_007030135.1">
    <property type="nucleotide sequence ID" value="NZ_AOHO01000045.1"/>
</dbReference>
<gene>
    <name evidence="2" type="ORF">H074_11145</name>
</gene>
<feature type="compositionally biased region" description="Basic and acidic residues" evidence="1">
    <location>
        <begin position="52"/>
        <end position="61"/>
    </location>
</feature>
<dbReference type="AlphaFoldDB" id="M2ZMU2"/>
<keyword evidence="3" id="KW-1185">Reference proteome</keyword>
<comment type="caution">
    <text evidence="2">The sequence shown here is derived from an EMBL/GenBank/DDBJ whole genome shotgun (WGS) entry which is preliminary data.</text>
</comment>
<feature type="region of interest" description="Disordered" evidence="1">
    <location>
        <begin position="36"/>
        <end position="136"/>
    </location>
</feature>
<evidence type="ECO:0000313" key="2">
    <source>
        <dbReference type="EMBL" id="EME61724.1"/>
    </source>
</evidence>
<accession>M2ZMU2</accession>
<dbReference type="EMBL" id="AOHO01000045">
    <property type="protein sequence ID" value="EME61724.1"/>
    <property type="molecule type" value="Genomic_DNA"/>
</dbReference>
<evidence type="ECO:0000256" key="1">
    <source>
        <dbReference type="SAM" id="MobiDB-lite"/>
    </source>
</evidence>
<sequence length="136" mass="15169">MSADDTAAMKATLDGLVREQAERRVLRDQRADEIKASSQEFMTKQVQTAQRYVEHRRELGQRKTKSGWSTDRSHAQPGNASAFDEAPAFDDAGAAAPFASEPPARTGRDTPRRAPRARPAPADDEDDAFLNNRWRD</sequence>
<feature type="compositionally biased region" description="Polar residues" evidence="1">
    <location>
        <begin position="36"/>
        <end position="50"/>
    </location>
</feature>